<organism evidence="2 3">
    <name type="scientific">Diplogelasinospora grovesii</name>
    <dbReference type="NCBI Taxonomy" id="303347"/>
    <lineage>
        <taxon>Eukaryota</taxon>
        <taxon>Fungi</taxon>
        <taxon>Dikarya</taxon>
        <taxon>Ascomycota</taxon>
        <taxon>Pezizomycotina</taxon>
        <taxon>Sordariomycetes</taxon>
        <taxon>Sordariomycetidae</taxon>
        <taxon>Sordariales</taxon>
        <taxon>Diplogelasinosporaceae</taxon>
        <taxon>Diplogelasinospora</taxon>
    </lineage>
</organism>
<feature type="region of interest" description="Disordered" evidence="1">
    <location>
        <begin position="41"/>
        <end position="88"/>
    </location>
</feature>
<name>A0AAN6N535_9PEZI</name>
<evidence type="ECO:0000256" key="1">
    <source>
        <dbReference type="SAM" id="MobiDB-lite"/>
    </source>
</evidence>
<dbReference type="PANTHER" id="PTHR38166:SF1">
    <property type="entry name" value="C2H2-TYPE DOMAIN-CONTAINING PROTEIN"/>
    <property type="match status" value="1"/>
</dbReference>
<proteinExistence type="predicted"/>
<dbReference type="AlphaFoldDB" id="A0AAN6N535"/>
<evidence type="ECO:0000313" key="3">
    <source>
        <dbReference type="Proteomes" id="UP001303473"/>
    </source>
</evidence>
<evidence type="ECO:0008006" key="4">
    <source>
        <dbReference type="Google" id="ProtNLM"/>
    </source>
</evidence>
<dbReference type="EMBL" id="MU853814">
    <property type="protein sequence ID" value="KAK3939249.1"/>
    <property type="molecule type" value="Genomic_DNA"/>
</dbReference>
<keyword evidence="3" id="KW-1185">Reference proteome</keyword>
<reference evidence="3" key="1">
    <citation type="journal article" date="2023" name="Mol. Phylogenet. Evol.">
        <title>Genome-scale phylogeny and comparative genomics of the fungal order Sordariales.</title>
        <authorList>
            <person name="Hensen N."/>
            <person name="Bonometti L."/>
            <person name="Westerberg I."/>
            <person name="Brannstrom I.O."/>
            <person name="Guillou S."/>
            <person name="Cros-Aarteil S."/>
            <person name="Calhoun S."/>
            <person name="Haridas S."/>
            <person name="Kuo A."/>
            <person name="Mondo S."/>
            <person name="Pangilinan J."/>
            <person name="Riley R."/>
            <person name="LaButti K."/>
            <person name="Andreopoulos B."/>
            <person name="Lipzen A."/>
            <person name="Chen C."/>
            <person name="Yan M."/>
            <person name="Daum C."/>
            <person name="Ng V."/>
            <person name="Clum A."/>
            <person name="Steindorff A."/>
            <person name="Ohm R.A."/>
            <person name="Martin F."/>
            <person name="Silar P."/>
            <person name="Natvig D.O."/>
            <person name="Lalanne C."/>
            <person name="Gautier V."/>
            <person name="Ament-Velasquez S.L."/>
            <person name="Kruys A."/>
            <person name="Hutchinson M.I."/>
            <person name="Powell A.J."/>
            <person name="Barry K."/>
            <person name="Miller A.N."/>
            <person name="Grigoriev I.V."/>
            <person name="Debuchy R."/>
            <person name="Gladieux P."/>
            <person name="Hiltunen Thoren M."/>
            <person name="Johannesson H."/>
        </authorList>
    </citation>
    <scope>NUCLEOTIDE SEQUENCE [LARGE SCALE GENOMIC DNA]</scope>
    <source>
        <strain evidence="3">CBS 340.73</strain>
    </source>
</reference>
<sequence>MDSYDSDSPLPAESVLSRRKKLILAISMAEFVRLLDQKLDDIDPKTGKTRGKRARDESDSSTEDHVAVRGDARKTKKRAKREVSTPTDGNGGSMFACPFCKHDPDRYKTVKTCCGPGWINVHRVKEHIYRRHSSKGFCHRCGDHFENDDELKRHQRKETPCKLRTVNVPEGITDEQEKQLRARAKASCSEEEKWRDMYKIIFPDTKVPSPFYDTIDSVVASVETKSSRFKDFDEFKEYVRRELPRLVKPIFEREVEILFESVQVKMKDRAAEILKDVQSRLFQTWQFQAEQSGASLSPPDSEPEAAPANITTFPELDLNDFTGDPFLSGLLPNGFNGEIDLEALYSSTMNFPDCDPPSITDSGYKTWADGDLSSY</sequence>
<dbReference type="PANTHER" id="PTHR38166">
    <property type="entry name" value="C2H2-TYPE DOMAIN-CONTAINING PROTEIN-RELATED"/>
    <property type="match status" value="1"/>
</dbReference>
<comment type="caution">
    <text evidence="2">The sequence shown here is derived from an EMBL/GenBank/DDBJ whole genome shotgun (WGS) entry which is preliminary data.</text>
</comment>
<feature type="compositionally biased region" description="Basic and acidic residues" evidence="1">
    <location>
        <begin position="54"/>
        <end position="73"/>
    </location>
</feature>
<accession>A0AAN6N535</accession>
<protein>
    <recommendedName>
        <fullName evidence="4">C2H2-type domain-containing protein</fullName>
    </recommendedName>
</protein>
<dbReference type="Proteomes" id="UP001303473">
    <property type="component" value="Unassembled WGS sequence"/>
</dbReference>
<evidence type="ECO:0000313" key="2">
    <source>
        <dbReference type="EMBL" id="KAK3939249.1"/>
    </source>
</evidence>
<gene>
    <name evidence="2" type="ORF">QBC46DRAFT_316115</name>
</gene>